<name>A0A1C3XV69_9BRAD</name>
<dbReference type="Proteomes" id="UP000199184">
    <property type="component" value="Unassembled WGS sequence"/>
</dbReference>
<accession>A0A1C3XV69</accession>
<dbReference type="InterPro" id="IPR055570">
    <property type="entry name" value="DUF7146"/>
</dbReference>
<evidence type="ECO:0000313" key="4">
    <source>
        <dbReference type="Proteomes" id="UP000199184"/>
    </source>
</evidence>
<dbReference type="Pfam" id="PF13362">
    <property type="entry name" value="Toprim_3"/>
    <property type="match status" value="1"/>
</dbReference>
<proteinExistence type="predicted"/>
<feature type="domain" description="DUF7146" evidence="2">
    <location>
        <begin position="135"/>
        <end position="232"/>
    </location>
</feature>
<gene>
    <name evidence="3" type="ORF">GA0061098_10871</name>
</gene>
<dbReference type="Pfam" id="PF23639">
    <property type="entry name" value="DUF7146"/>
    <property type="match status" value="1"/>
</dbReference>
<sequence length="338" mass="36590">MFAQVNERAAVNTRNNPCHDHSTLDDGARQELRARAAEIVQSFLGHPNRRLSTKRQLRWGNRGSFALSLQGASAGLWFDHENGCGGDIISFLERQLGCSVGDAIVYALRYLGPSFGVTRQIPRPVHREETDDAVRIRRALQIWDGVLPLRGSLAERYLAHRGIIVPDEALDVLGFHPRCPFRGTTAPALVALIQDTTTGEPVGVHRRPLTRDAAAAGPPMSLGPKSGGVIRLSPALSTELVIGEGVETSLSGIMLGLGPAWSVLDANGISNFTVLEHVQSLTILVDHDMSGTGQRAAAACRDRWLAARKRVRLVMPHTQGQDINDLLLAELGSSPEHA</sequence>
<reference evidence="4" key="1">
    <citation type="submission" date="2016-08" db="EMBL/GenBank/DDBJ databases">
        <authorList>
            <person name="Varghese N."/>
            <person name="Submissions Spin"/>
        </authorList>
    </citation>
    <scope>NUCLEOTIDE SEQUENCE [LARGE SCALE GENOMIC DNA]</scope>
    <source>
        <strain evidence="4">ERR11</strain>
    </source>
</reference>
<dbReference type="InterPro" id="IPR034154">
    <property type="entry name" value="TOPRIM_DnaG/twinkle"/>
</dbReference>
<protein>
    <submittedName>
        <fullName evidence="3">Toprim domain-containing protein</fullName>
    </submittedName>
</protein>
<dbReference type="InterPro" id="IPR006171">
    <property type="entry name" value="TOPRIM_dom"/>
</dbReference>
<dbReference type="AlphaFoldDB" id="A0A1C3XV69"/>
<evidence type="ECO:0000259" key="2">
    <source>
        <dbReference type="Pfam" id="PF23639"/>
    </source>
</evidence>
<organism evidence="3 4">
    <name type="scientific">Bradyrhizobium shewense</name>
    <dbReference type="NCBI Taxonomy" id="1761772"/>
    <lineage>
        <taxon>Bacteria</taxon>
        <taxon>Pseudomonadati</taxon>
        <taxon>Pseudomonadota</taxon>
        <taxon>Alphaproteobacteria</taxon>
        <taxon>Hyphomicrobiales</taxon>
        <taxon>Nitrobacteraceae</taxon>
        <taxon>Bradyrhizobium</taxon>
    </lineage>
</organism>
<dbReference type="SUPFAM" id="SSF57783">
    <property type="entry name" value="Zinc beta-ribbon"/>
    <property type="match status" value="1"/>
</dbReference>
<evidence type="ECO:0000259" key="1">
    <source>
        <dbReference type="Pfam" id="PF13362"/>
    </source>
</evidence>
<dbReference type="EMBL" id="FMAI01000087">
    <property type="protein sequence ID" value="SCB56140.1"/>
    <property type="molecule type" value="Genomic_DNA"/>
</dbReference>
<evidence type="ECO:0000313" key="3">
    <source>
        <dbReference type="EMBL" id="SCB56140.1"/>
    </source>
</evidence>
<keyword evidence="4" id="KW-1185">Reference proteome</keyword>
<feature type="domain" description="Toprim" evidence="1">
    <location>
        <begin position="240"/>
        <end position="330"/>
    </location>
</feature>
<dbReference type="CDD" id="cd01029">
    <property type="entry name" value="TOPRIM_primases"/>
    <property type="match status" value="1"/>
</dbReference>